<feature type="transmembrane region" description="Helical" evidence="2">
    <location>
        <begin position="12"/>
        <end position="37"/>
    </location>
</feature>
<evidence type="ECO:0000313" key="4">
    <source>
        <dbReference type="Proteomes" id="UP000829685"/>
    </source>
</evidence>
<evidence type="ECO:0000313" key="3">
    <source>
        <dbReference type="EMBL" id="KAI1860075.1"/>
    </source>
</evidence>
<dbReference type="EMBL" id="JAFIMR010000032">
    <property type="protein sequence ID" value="KAI1860075.1"/>
    <property type="molecule type" value="Genomic_DNA"/>
</dbReference>
<feature type="compositionally biased region" description="Basic and acidic residues" evidence="1">
    <location>
        <begin position="439"/>
        <end position="448"/>
    </location>
</feature>
<feature type="compositionally biased region" description="Polar residues" evidence="1">
    <location>
        <begin position="481"/>
        <end position="495"/>
    </location>
</feature>
<feature type="compositionally biased region" description="Polar residues" evidence="1">
    <location>
        <begin position="337"/>
        <end position="369"/>
    </location>
</feature>
<evidence type="ECO:0000256" key="1">
    <source>
        <dbReference type="SAM" id="MobiDB-lite"/>
    </source>
</evidence>
<dbReference type="Proteomes" id="UP000829685">
    <property type="component" value="Unassembled WGS sequence"/>
</dbReference>
<name>A0A9P9WEQ8_9PEZI</name>
<keyword evidence="2" id="KW-0812">Transmembrane</keyword>
<comment type="caution">
    <text evidence="3">The sequence shown here is derived from an EMBL/GenBank/DDBJ whole genome shotgun (WGS) entry which is preliminary data.</text>
</comment>
<feature type="region of interest" description="Disordered" evidence="1">
    <location>
        <begin position="130"/>
        <end position="213"/>
    </location>
</feature>
<evidence type="ECO:0000256" key="2">
    <source>
        <dbReference type="SAM" id="Phobius"/>
    </source>
</evidence>
<proteinExistence type="predicted"/>
<feature type="region of interest" description="Disordered" evidence="1">
    <location>
        <begin position="402"/>
        <end position="516"/>
    </location>
</feature>
<protein>
    <submittedName>
        <fullName evidence="3">Uncharacterized protein</fullName>
    </submittedName>
</protein>
<keyword evidence="2" id="KW-0472">Membrane</keyword>
<reference evidence="3" key="1">
    <citation type="submission" date="2021-03" db="EMBL/GenBank/DDBJ databases">
        <title>Revisited historic fungal species revealed as producer of novel bioactive compounds through whole genome sequencing and comparative genomics.</title>
        <authorList>
            <person name="Vignolle G.A."/>
            <person name="Hochenegger N."/>
            <person name="Mach R.L."/>
            <person name="Mach-Aigner A.R."/>
            <person name="Javad Rahimi M."/>
            <person name="Salim K.A."/>
            <person name="Chan C.M."/>
            <person name="Lim L.B.L."/>
            <person name="Cai F."/>
            <person name="Druzhinina I.S."/>
            <person name="U'Ren J.M."/>
            <person name="Derntl C."/>
        </authorList>
    </citation>
    <scope>NUCLEOTIDE SEQUENCE</scope>
    <source>
        <strain evidence="3">TUCIM 5799</strain>
    </source>
</reference>
<gene>
    <name evidence="3" type="ORF">JX265_009999</name>
</gene>
<feature type="region of interest" description="Disordered" evidence="1">
    <location>
        <begin position="306"/>
        <end position="374"/>
    </location>
</feature>
<dbReference type="AlphaFoldDB" id="A0A9P9WEQ8"/>
<accession>A0A9P9WEQ8</accession>
<organism evidence="3 4">
    <name type="scientific">Neoarthrinium moseri</name>
    <dbReference type="NCBI Taxonomy" id="1658444"/>
    <lineage>
        <taxon>Eukaryota</taxon>
        <taxon>Fungi</taxon>
        <taxon>Dikarya</taxon>
        <taxon>Ascomycota</taxon>
        <taxon>Pezizomycotina</taxon>
        <taxon>Sordariomycetes</taxon>
        <taxon>Xylariomycetidae</taxon>
        <taxon>Amphisphaeriales</taxon>
        <taxon>Apiosporaceae</taxon>
        <taxon>Neoarthrinium</taxon>
    </lineage>
</organism>
<keyword evidence="4" id="KW-1185">Reference proteome</keyword>
<sequence length="599" mass="65463">MSENSDPTVTSIGTWKVVLAVMIPLFVLAVVAALYFWHRHRCHQIKRKSEIERVGTMLDELQARSTNIEAMSYTFEAGVERVKKMETEMRVRENNWKQVYTRNNGTEVTSYSLPPPGPWVASPQSIPLTPTPHSGFHGKAPAGPRPLSGNTLQGGLPRSAPGLEYLSRTRSGSESEVARYTTRHPPSTIAEESSAGGGSPFDTPGRNHSPLLQRSDGSYVMLNAVHPPNAEDDATYPTAAELSPLRNNPSHPDLVPQPLQVIKRNSTVREQSTGNLTRALLRRSVSDATPGSGYIRAGLNGQIFTSYGRGQHRDAGPSPIPEASATAISPSKPQPENPFTTPRASTLAATSEPGSGTPATSPPQSTLNSPRRLRRPTIPFWQQDMEWRIVLQTTAECCLSSSHQSLDGATGPRSGPNDAVSVHLGKPSCPESNSTSDTKSTDREEVLKNKHRSLPVRARPLPPSPTKRRALSKIPRLASPCKSTSGKNKTSQHHQLSIRRDANHNSPTHCSYEHTQSDTRYKVPTMLCSSPAKKFSESYPSSQCLPGIKSPVKFQTVDAEEDEKKQNRVTSSDDILGRAAILKEMSEALRQLDEADEPR</sequence>
<keyword evidence="2" id="KW-1133">Transmembrane helix</keyword>